<evidence type="ECO:0008006" key="5">
    <source>
        <dbReference type="Google" id="ProtNLM"/>
    </source>
</evidence>
<keyword evidence="4" id="KW-1185">Reference proteome</keyword>
<evidence type="ECO:0000313" key="2">
    <source>
        <dbReference type="EMBL" id="ALG82663.1"/>
    </source>
</evidence>
<dbReference type="Proteomes" id="UP000060390">
    <property type="component" value="Chromosome"/>
</dbReference>
<reference evidence="1 4" key="1">
    <citation type="journal article" date="2015" name="ISME J.">
        <title>Elemental sulfur and acetate can support life of a novel strictly anaerobic haloarchaeon.</title>
        <authorList>
            <person name="Sorokin D.Y."/>
            <person name="Kublanov I.V."/>
            <person name="Gavrilov S.N."/>
            <person name="Rojo D."/>
            <person name="Roman P."/>
            <person name="Golyshin P.N."/>
            <person name="Slepak V.Z."/>
            <person name="Smedile F."/>
            <person name="Ferrer M."/>
            <person name="Messina E."/>
            <person name="La Cono V."/>
            <person name="Yakimov M.M."/>
        </authorList>
    </citation>
    <scope>NUCLEOTIDE SEQUENCE [LARGE SCALE GENOMIC DNA]</scope>
    <source>
        <strain evidence="1 4">HSR2</strain>
    </source>
</reference>
<dbReference type="Gene3D" id="2.30.30.110">
    <property type="match status" value="1"/>
</dbReference>
<dbReference type="EMBL" id="CP008874">
    <property type="protein sequence ID" value="AKH98269.1"/>
    <property type="molecule type" value="Genomic_DNA"/>
</dbReference>
<reference evidence="2 3" key="3">
    <citation type="journal article" date="2016" name="Stand. Genomic Sci.">
        <title>Complete genome sequence of 'Halanaeroarchaeum sulfurireducens' M27-SA2, a sulfur-reducing and acetate-oxidizing haloarchaeon from the deep-sea hypersaline anoxic lake Medee.</title>
        <authorList>
            <person name="Messina E."/>
            <person name="Sorokin D.Y."/>
            <person name="Kublanov I.V."/>
            <person name="Toshchakov S."/>
            <person name="Lopatina A."/>
            <person name="Arcadi E."/>
            <person name="Smedile F."/>
            <person name="La Spada G."/>
            <person name="La Cono V."/>
            <person name="Yakimov M.M."/>
        </authorList>
    </citation>
    <scope>NUCLEOTIDE SEQUENCE [LARGE SCALE GENOMIC DNA]</scope>
    <source>
        <strain evidence="2 3">M27-SA2</strain>
    </source>
</reference>
<dbReference type="HOGENOM" id="CLU_157708_0_0_2"/>
<dbReference type="Proteomes" id="UP000069906">
    <property type="component" value="Chromosome"/>
</dbReference>
<dbReference type="EMBL" id="CP011564">
    <property type="protein sequence ID" value="ALG82663.1"/>
    <property type="molecule type" value="Genomic_DNA"/>
</dbReference>
<dbReference type="KEGG" id="hsf:HLASA_1784"/>
<evidence type="ECO:0000313" key="1">
    <source>
        <dbReference type="EMBL" id="AKH98269.1"/>
    </source>
</evidence>
<gene>
    <name evidence="2" type="ORF">HLASA_1784</name>
    <name evidence="1" type="ORF">HLASF_1798</name>
</gene>
<accession>A0A0F7PFG3</accession>
<dbReference type="STRING" id="1604004.HLASA_1784"/>
<dbReference type="AlphaFoldDB" id="A0A0F7PFG3"/>
<reference evidence="3" key="2">
    <citation type="submission" date="2015-05" db="EMBL/GenBank/DDBJ databases">
        <title>Complete genome sequence of Halanaeroarchaeum sulfurireducens type strain M27-SA2, a sulfate-reducer haloarchaeon from marine anoxic lake Medee.</title>
        <authorList>
            <person name="Messina E."/>
            <person name="Kublanov I.V."/>
            <person name="Toshchakov S."/>
            <person name="Arcadi E."/>
            <person name="La Spada G."/>
            <person name="La Cono V."/>
            <person name="Yakimov M.M."/>
        </authorList>
    </citation>
    <scope>NUCLEOTIDE SEQUENCE [LARGE SCALE GENOMIC DNA]</scope>
    <source>
        <strain evidence="3">M27-SA2</strain>
    </source>
</reference>
<organism evidence="1 4">
    <name type="scientific">Halanaeroarchaeum sulfurireducens</name>
    <dbReference type="NCBI Taxonomy" id="1604004"/>
    <lineage>
        <taxon>Archaea</taxon>
        <taxon>Methanobacteriati</taxon>
        <taxon>Methanobacteriota</taxon>
        <taxon>Stenosarchaea group</taxon>
        <taxon>Halobacteria</taxon>
        <taxon>Halobacteriales</taxon>
        <taxon>Halobacteriaceae</taxon>
        <taxon>Halanaeroarchaeum</taxon>
    </lineage>
</organism>
<evidence type="ECO:0000313" key="3">
    <source>
        <dbReference type="Proteomes" id="UP000060390"/>
    </source>
</evidence>
<sequence length="111" mass="12094">MAGYERGDVVKGPDFFGASPFRPWVCIQSGAHPFDDQEGIFVAVTTTRRTEAIPLTNGDFKSGGLPKTSFVNPWTVTTIKHADIQSREGVIVENTIEAITQNLCDFVGFDG</sequence>
<dbReference type="InterPro" id="IPR011067">
    <property type="entry name" value="Plasmid_toxin/cell-grow_inhib"/>
</dbReference>
<dbReference type="OrthoDB" id="315488at2157"/>
<protein>
    <recommendedName>
        <fullName evidence="5">PemK family protein</fullName>
    </recommendedName>
</protein>
<dbReference type="SUPFAM" id="SSF50118">
    <property type="entry name" value="Cell growth inhibitor/plasmid maintenance toxic component"/>
    <property type="match status" value="1"/>
</dbReference>
<dbReference type="KEGG" id="hsu:HLASF_1798"/>
<name>A0A0F7PFG3_9EURY</name>
<evidence type="ECO:0000313" key="4">
    <source>
        <dbReference type="Proteomes" id="UP000069906"/>
    </source>
</evidence>
<dbReference type="GeneID" id="26011120"/>
<dbReference type="RefSeq" id="WP_050048944.1">
    <property type="nucleotide sequence ID" value="NZ_CP008874.1"/>
</dbReference>
<proteinExistence type="predicted"/>